<dbReference type="HAMAP" id="MF_00335">
    <property type="entry name" value="RNase_Y"/>
    <property type="match status" value="1"/>
</dbReference>
<dbReference type="EC" id="3.1.-.-" evidence="5 6"/>
<dbReference type="InterPro" id="IPR006675">
    <property type="entry name" value="HDIG_dom"/>
</dbReference>
<dbReference type="GO" id="GO:0004521">
    <property type="term" value="F:RNA endonuclease activity"/>
    <property type="evidence" value="ECO:0007669"/>
    <property type="project" value="UniProtKB-UniRule"/>
</dbReference>
<dbReference type="Pfam" id="PF01966">
    <property type="entry name" value="HD"/>
    <property type="match status" value="1"/>
</dbReference>
<feature type="transmembrane region" description="Helical" evidence="5">
    <location>
        <begin position="6"/>
        <end position="26"/>
    </location>
</feature>
<comment type="function">
    <text evidence="5">Endoribonuclease that initiates mRNA decay.</text>
</comment>
<dbReference type="CDD" id="cd22431">
    <property type="entry name" value="KH-I_RNaseY"/>
    <property type="match status" value="1"/>
</dbReference>
<evidence type="ECO:0000256" key="4">
    <source>
        <dbReference type="ARBA" id="ARBA00022884"/>
    </source>
</evidence>
<keyword evidence="2 5" id="KW-0255">Endonuclease</keyword>
<dbReference type="PANTHER" id="PTHR12826:SF15">
    <property type="entry name" value="RIBONUCLEASE Y"/>
    <property type="match status" value="1"/>
</dbReference>
<dbReference type="PANTHER" id="PTHR12826">
    <property type="entry name" value="RIBONUCLEASE Y"/>
    <property type="match status" value="1"/>
</dbReference>
<dbReference type="EMBL" id="DVGY01000101">
    <property type="protein sequence ID" value="HIR41095.1"/>
    <property type="molecule type" value="Genomic_DNA"/>
</dbReference>
<keyword evidence="5" id="KW-1003">Cell membrane</keyword>
<dbReference type="GO" id="GO:0003723">
    <property type="term" value="F:RNA binding"/>
    <property type="evidence" value="ECO:0007669"/>
    <property type="project" value="UniProtKB-UniRule"/>
</dbReference>
<dbReference type="PROSITE" id="PS51831">
    <property type="entry name" value="HD"/>
    <property type="match status" value="1"/>
</dbReference>
<dbReference type="InterPro" id="IPR004088">
    <property type="entry name" value="KH_dom_type_1"/>
</dbReference>
<name>A0A9D1AJ69_9FIRM</name>
<keyword evidence="3 5" id="KW-0378">Hydrolase</keyword>
<dbReference type="InterPro" id="IPR017705">
    <property type="entry name" value="Ribonuclease_Y"/>
</dbReference>
<keyword evidence="5" id="KW-0472">Membrane</keyword>
<dbReference type="FunFam" id="1.10.3210.10:FF:000022">
    <property type="entry name" value="Ribonuclease Y"/>
    <property type="match status" value="1"/>
</dbReference>
<organism evidence="9 10">
    <name type="scientific">Candidatus Egerieicola pullicola</name>
    <dbReference type="NCBI Taxonomy" id="2840775"/>
    <lineage>
        <taxon>Bacteria</taxon>
        <taxon>Bacillati</taxon>
        <taxon>Bacillota</taxon>
        <taxon>Clostridia</taxon>
        <taxon>Eubacteriales</taxon>
        <taxon>Oscillospiraceae</taxon>
        <taxon>Oscillospiraceae incertae sedis</taxon>
        <taxon>Candidatus Egerieicola</taxon>
    </lineage>
</organism>
<dbReference type="SUPFAM" id="SSF109604">
    <property type="entry name" value="HD-domain/PDEase-like"/>
    <property type="match status" value="1"/>
</dbReference>
<reference evidence="9" key="2">
    <citation type="journal article" date="2021" name="PeerJ">
        <title>Extensive microbial diversity within the chicken gut microbiome revealed by metagenomics and culture.</title>
        <authorList>
            <person name="Gilroy R."/>
            <person name="Ravi A."/>
            <person name="Getino M."/>
            <person name="Pursley I."/>
            <person name="Horton D.L."/>
            <person name="Alikhan N.F."/>
            <person name="Baker D."/>
            <person name="Gharbi K."/>
            <person name="Hall N."/>
            <person name="Watson M."/>
            <person name="Adriaenssens E.M."/>
            <person name="Foster-Nyarko E."/>
            <person name="Jarju S."/>
            <person name="Secka A."/>
            <person name="Antonio M."/>
            <person name="Oren A."/>
            <person name="Chaudhuri R.R."/>
            <person name="La Ragione R."/>
            <person name="Hildebrand F."/>
            <person name="Pallen M.J."/>
        </authorList>
    </citation>
    <scope>NUCLEOTIDE SEQUENCE</scope>
    <source>
        <strain evidence="9">CHK184-25365</strain>
    </source>
</reference>
<evidence type="ECO:0000259" key="8">
    <source>
        <dbReference type="PROSITE" id="PS51831"/>
    </source>
</evidence>
<keyword evidence="1 5" id="KW-0540">Nuclease</keyword>
<dbReference type="InterPro" id="IPR022711">
    <property type="entry name" value="RNase_Y_N"/>
</dbReference>
<evidence type="ECO:0000256" key="1">
    <source>
        <dbReference type="ARBA" id="ARBA00022722"/>
    </source>
</evidence>
<sequence length="526" mass="59131">MDPIIIVLAVLCVVLAIAVVVVGILCKKVFFQRGAEHRKQIAEAEIGSAEEEAKRIVEDAKKEAATKKKEALLEAQEEIHRQRSEADKELKDRRSELSRQERRVVQKEENLDRKADNLEKKEEKLNERLKQAEKKLEEAEQLRQSEIQTLERISQLTVEEAKTQLLNSLEDDLAYEKAQKIAAYDQQLKSECDQRARELVSLAISRCAADQVSESTVSVVALPNDEMKGRIIGREGRNIRAIETLTGVDLIIDDTPEAITLSCFDPVRRELARLTLEKLIADGRIHPSRIEETVEKARREIEQRIKSEGERAVLDTDVHGLHPEIVKLLGRLCYRTSYGQNVLNHSIEVAHLAGMMASELGVDPAIARRAGLLHDIGKALNHEIEGSHVEIGVDVCRKFKESPAVIHAVEAHHNDVEPKTVIACLVQAADAISAARPGARRENVESFIKRLEKLEEIAGSYEGVEKAYAIQAGREIRVIVKPEVLDDEKMVVTAREMAKRIESELSYPGQIKINLIRESRVTDYAK</sequence>
<dbReference type="SMART" id="SM00322">
    <property type="entry name" value="KH"/>
    <property type="match status" value="1"/>
</dbReference>
<accession>A0A9D1AJ69</accession>
<dbReference type="GO" id="GO:0016787">
    <property type="term" value="F:hydrolase activity"/>
    <property type="evidence" value="ECO:0007669"/>
    <property type="project" value="UniProtKB-KW"/>
</dbReference>
<dbReference type="PROSITE" id="PS50084">
    <property type="entry name" value="KH_TYPE_1"/>
    <property type="match status" value="1"/>
</dbReference>
<dbReference type="Proteomes" id="UP000886749">
    <property type="component" value="Unassembled WGS sequence"/>
</dbReference>
<dbReference type="SMART" id="SM00471">
    <property type="entry name" value="HDc"/>
    <property type="match status" value="1"/>
</dbReference>
<keyword evidence="4 5" id="KW-0694">RNA-binding</keyword>
<evidence type="ECO:0000313" key="9">
    <source>
        <dbReference type="EMBL" id="HIR41095.1"/>
    </source>
</evidence>
<dbReference type="GO" id="GO:0005886">
    <property type="term" value="C:plasma membrane"/>
    <property type="evidence" value="ECO:0007669"/>
    <property type="project" value="UniProtKB-SubCell"/>
</dbReference>
<dbReference type="InterPro" id="IPR003607">
    <property type="entry name" value="HD/PDEase_dom"/>
</dbReference>
<dbReference type="InterPro" id="IPR036612">
    <property type="entry name" value="KH_dom_type_1_sf"/>
</dbReference>
<gene>
    <name evidence="5 9" type="primary">rny</name>
    <name evidence="9" type="ORF">IAB36_04620</name>
</gene>
<dbReference type="Pfam" id="PF12072">
    <property type="entry name" value="RNase_Y_N"/>
    <property type="match status" value="1"/>
</dbReference>
<comment type="subcellular location">
    <subcellularLocation>
        <location evidence="5">Cell membrane</location>
        <topology evidence="5">Single-pass membrane protein</topology>
    </subcellularLocation>
</comment>
<comment type="similarity">
    <text evidence="5">Belongs to the RNase Y family.</text>
</comment>
<evidence type="ECO:0000256" key="7">
    <source>
        <dbReference type="SAM" id="MobiDB-lite"/>
    </source>
</evidence>
<evidence type="ECO:0000256" key="5">
    <source>
        <dbReference type="HAMAP-Rule" id="MF_00335"/>
    </source>
</evidence>
<protein>
    <recommendedName>
        <fullName evidence="5 6">Ribonuclease Y</fullName>
        <shortName evidence="5">RNase Y</shortName>
        <ecNumber evidence="5 6">3.1.-.-</ecNumber>
    </recommendedName>
</protein>
<evidence type="ECO:0000256" key="6">
    <source>
        <dbReference type="NCBIfam" id="TIGR03319"/>
    </source>
</evidence>
<keyword evidence="5" id="KW-1133">Transmembrane helix</keyword>
<reference evidence="9" key="1">
    <citation type="submission" date="2020-10" db="EMBL/GenBank/DDBJ databases">
        <authorList>
            <person name="Gilroy R."/>
        </authorList>
    </citation>
    <scope>NUCLEOTIDE SEQUENCE</scope>
    <source>
        <strain evidence="9">CHK184-25365</strain>
    </source>
</reference>
<dbReference type="CDD" id="cd00077">
    <property type="entry name" value="HDc"/>
    <property type="match status" value="1"/>
</dbReference>
<evidence type="ECO:0000256" key="3">
    <source>
        <dbReference type="ARBA" id="ARBA00022801"/>
    </source>
</evidence>
<dbReference type="Gene3D" id="1.10.3210.10">
    <property type="entry name" value="Hypothetical protein af1432"/>
    <property type="match status" value="1"/>
</dbReference>
<dbReference type="NCBIfam" id="TIGR03319">
    <property type="entry name" value="RNase_Y"/>
    <property type="match status" value="1"/>
</dbReference>
<dbReference type="AlphaFoldDB" id="A0A9D1AJ69"/>
<feature type="region of interest" description="Disordered" evidence="7">
    <location>
        <begin position="79"/>
        <end position="119"/>
    </location>
</feature>
<dbReference type="SUPFAM" id="SSF54791">
    <property type="entry name" value="Eukaryotic type KH-domain (KH-domain type I)"/>
    <property type="match status" value="1"/>
</dbReference>
<dbReference type="GO" id="GO:0006402">
    <property type="term" value="P:mRNA catabolic process"/>
    <property type="evidence" value="ECO:0007669"/>
    <property type="project" value="UniProtKB-UniRule"/>
</dbReference>
<proteinExistence type="inferred from homology"/>
<comment type="caution">
    <text evidence="9">The sequence shown here is derived from an EMBL/GenBank/DDBJ whole genome shotgun (WGS) entry which is preliminary data.</text>
</comment>
<feature type="domain" description="HD" evidence="8">
    <location>
        <begin position="342"/>
        <end position="435"/>
    </location>
</feature>
<evidence type="ECO:0000256" key="2">
    <source>
        <dbReference type="ARBA" id="ARBA00022759"/>
    </source>
</evidence>
<dbReference type="NCBIfam" id="TIGR00277">
    <property type="entry name" value="HDIG"/>
    <property type="match status" value="1"/>
</dbReference>
<keyword evidence="5" id="KW-0812">Transmembrane</keyword>
<dbReference type="Pfam" id="PF00013">
    <property type="entry name" value="KH_1"/>
    <property type="match status" value="1"/>
</dbReference>
<dbReference type="InterPro" id="IPR004087">
    <property type="entry name" value="KH_dom"/>
</dbReference>
<dbReference type="InterPro" id="IPR006674">
    <property type="entry name" value="HD_domain"/>
</dbReference>
<dbReference type="FunFam" id="3.30.1370.10:FF:000006">
    <property type="entry name" value="Ribonuclease Y"/>
    <property type="match status" value="1"/>
</dbReference>
<evidence type="ECO:0000313" key="10">
    <source>
        <dbReference type="Proteomes" id="UP000886749"/>
    </source>
</evidence>
<dbReference type="Gene3D" id="3.30.1370.10">
    <property type="entry name" value="K Homology domain, type 1"/>
    <property type="match status" value="1"/>
</dbReference>